<dbReference type="RefSeq" id="WP_247995311.1">
    <property type="nucleotide sequence ID" value="NZ_CP096021.1"/>
</dbReference>
<gene>
    <name evidence="2" type="ORF">MW046_16595</name>
</gene>
<feature type="region of interest" description="Disordered" evidence="1">
    <location>
        <begin position="100"/>
        <end position="167"/>
    </location>
</feature>
<protein>
    <submittedName>
        <fullName evidence="2">Uncharacterized protein</fullName>
    </submittedName>
</protein>
<geneLocation type="plasmid" evidence="2 3">
    <name>unnamed2</name>
</geneLocation>
<accession>A0A8U0A9Z8</accession>
<dbReference type="GeneID" id="71929700"/>
<reference evidence="2" key="1">
    <citation type="submission" date="2022-04" db="EMBL/GenBank/DDBJ databases">
        <title>Halocatena sp. nov., isolated from a salt lake.</title>
        <authorList>
            <person name="Cui H.-L."/>
        </authorList>
    </citation>
    <scope>NUCLEOTIDE SEQUENCE</scope>
    <source>
        <strain evidence="2">AD-1</strain>
        <plasmid evidence="2">unnamed2</plasmid>
    </source>
</reference>
<feature type="region of interest" description="Disordered" evidence="1">
    <location>
        <begin position="1"/>
        <end position="28"/>
    </location>
</feature>
<organism evidence="2 3">
    <name type="scientific">Halocatena salina</name>
    <dbReference type="NCBI Taxonomy" id="2934340"/>
    <lineage>
        <taxon>Archaea</taxon>
        <taxon>Methanobacteriati</taxon>
        <taxon>Methanobacteriota</taxon>
        <taxon>Stenosarchaea group</taxon>
        <taxon>Halobacteria</taxon>
        <taxon>Halobacteriales</taxon>
        <taxon>Natronomonadaceae</taxon>
        <taxon>Halocatena</taxon>
    </lineage>
</organism>
<name>A0A8U0A9Z8_9EURY</name>
<proteinExistence type="predicted"/>
<keyword evidence="3" id="KW-1185">Reference proteome</keyword>
<dbReference type="KEGG" id="haad:MW046_16595"/>
<sequence length="237" mass="26727">MSAPHSGGFNTTELIEHSMGDPNREPQVSDEEILSVFARSGDRNLLVTDVADELPIHHTVLNDRLDDLYERGLLTSEERSRGTVWTLASEVEDDLLISESEVETDVEAQATAATGSETTPRQEENPTESLQAPAEEPRGPEITDEPTIEEIETFDPPGSSTDRERNREALRAAYLYLQKRSSAKRDDFETDVFPEYPATYEDPDDWWQEVISPGLEAVSDVETQDDEWRFVGDRPEQ</sequence>
<feature type="compositionally biased region" description="Acidic residues" evidence="1">
    <location>
        <begin position="142"/>
        <end position="153"/>
    </location>
</feature>
<evidence type="ECO:0000313" key="2">
    <source>
        <dbReference type="EMBL" id="UPM44657.1"/>
    </source>
</evidence>
<evidence type="ECO:0000313" key="3">
    <source>
        <dbReference type="Proteomes" id="UP000831768"/>
    </source>
</evidence>
<dbReference type="EMBL" id="CP096021">
    <property type="protein sequence ID" value="UPM44657.1"/>
    <property type="molecule type" value="Genomic_DNA"/>
</dbReference>
<dbReference type="Proteomes" id="UP000831768">
    <property type="component" value="Plasmid unnamed2"/>
</dbReference>
<evidence type="ECO:0000256" key="1">
    <source>
        <dbReference type="SAM" id="MobiDB-lite"/>
    </source>
</evidence>
<dbReference type="AlphaFoldDB" id="A0A8U0A9Z8"/>
<keyword evidence="2" id="KW-0614">Plasmid</keyword>
<feature type="compositionally biased region" description="Basic and acidic residues" evidence="1">
    <location>
        <begin position="14"/>
        <end position="24"/>
    </location>
</feature>